<evidence type="ECO:0000256" key="9">
    <source>
        <dbReference type="ARBA" id="ARBA00040502"/>
    </source>
</evidence>
<evidence type="ECO:0000313" key="13">
    <source>
        <dbReference type="EMBL" id="NBJ62766.1"/>
    </source>
</evidence>
<dbReference type="PANTHER" id="PTHR46516">
    <property type="entry name" value="TRNA-SPECIFIC ADENOSINE DEAMINASE 1"/>
    <property type="match status" value="1"/>
</dbReference>
<sequence length="190" mass="21706">MARWCVVGLQGGLLMNVLTSPIYLSTVIYPRDAIPIVDKKAMERALWGRFTNHGDIQPATFHLCRPEVLGATEELPFPFARHPQNDQCQPCPASVVWCRVRERPHEVVVAGRRQGVTRRKQKTLAARLLIAKGALFNTYSANFPRAPPQDLSYQEAKDKDYRMASQWLKENYFKVWPSKGGNYLEFTCIN</sequence>
<dbReference type="Pfam" id="PF02137">
    <property type="entry name" value="A_deamin"/>
    <property type="match status" value="1"/>
</dbReference>
<comment type="cofactor">
    <cofactor evidence="5">
        <name>1D-myo-inositol hexakisphosphate</name>
        <dbReference type="ChEBI" id="CHEBI:58130"/>
    </cofactor>
</comment>
<dbReference type="GO" id="GO:0008033">
    <property type="term" value="P:tRNA processing"/>
    <property type="evidence" value="ECO:0007669"/>
    <property type="project" value="UniProtKB-KW"/>
</dbReference>
<keyword evidence="1" id="KW-0819">tRNA processing</keyword>
<keyword evidence="4" id="KW-0862">Zinc</keyword>
<comment type="function">
    <text evidence="6">Specifically deaminates adenosine-37 to inosine in tRNA-Ala.</text>
</comment>
<reference evidence="13" key="1">
    <citation type="submission" date="2019-10" db="EMBL/GenBank/DDBJ databases">
        <title>Short sand fly seasons in Tbilisi, Georgia, hinder development of host immunity to saliva of the visceral leishmaniasis vector Phlebotomus kandelakii.</title>
        <authorList>
            <person name="Oliveira F."/>
            <person name="Giorgobiani E."/>
            <person name="Guimaraes-Costa A.B."/>
            <person name="Abdeladhim M."/>
            <person name="Oristian J."/>
            <person name="Tskhvaradze L."/>
            <person name="Tsertsvadze N."/>
            <person name="Zakalashvili M."/>
            <person name="Valenzuela J.G."/>
            <person name="Kamhawi S."/>
        </authorList>
    </citation>
    <scope>NUCLEOTIDE SEQUENCE</scope>
    <source>
        <strain evidence="13">Wild-capture in Tbilisi</strain>
        <tissue evidence="13">Salivary glands</tissue>
    </source>
</reference>
<evidence type="ECO:0000256" key="8">
    <source>
        <dbReference type="ARBA" id="ARBA00038940"/>
    </source>
</evidence>
<evidence type="ECO:0000256" key="4">
    <source>
        <dbReference type="ARBA" id="ARBA00022833"/>
    </source>
</evidence>
<evidence type="ECO:0000256" key="6">
    <source>
        <dbReference type="ARBA" id="ARBA00037784"/>
    </source>
</evidence>
<dbReference type="GO" id="GO:0003723">
    <property type="term" value="F:RNA binding"/>
    <property type="evidence" value="ECO:0007669"/>
    <property type="project" value="InterPro"/>
</dbReference>
<dbReference type="InterPro" id="IPR002466">
    <property type="entry name" value="A_deamin"/>
</dbReference>
<evidence type="ECO:0000256" key="11">
    <source>
        <dbReference type="ARBA" id="ARBA00047635"/>
    </source>
</evidence>
<name>A0A6B2EKI0_9DIPT</name>
<protein>
    <recommendedName>
        <fullName evidence="9">tRNA-specific adenosine deaminase 1</fullName>
        <ecNumber evidence="8">3.5.4.34</ecNumber>
    </recommendedName>
    <alternativeName>
        <fullName evidence="10">tRNA-specific adenosine-37 deaminase</fullName>
    </alternativeName>
</protein>
<evidence type="ECO:0000256" key="10">
    <source>
        <dbReference type="ARBA" id="ARBA00041760"/>
    </source>
</evidence>
<evidence type="ECO:0000256" key="5">
    <source>
        <dbReference type="ARBA" id="ARBA00037026"/>
    </source>
</evidence>
<evidence type="ECO:0000256" key="1">
    <source>
        <dbReference type="ARBA" id="ARBA00022694"/>
    </source>
</evidence>
<proteinExistence type="inferred from homology"/>
<feature type="domain" description="A to I editase" evidence="12">
    <location>
        <begin position="1"/>
        <end position="128"/>
    </location>
</feature>
<evidence type="ECO:0000256" key="2">
    <source>
        <dbReference type="ARBA" id="ARBA00022723"/>
    </source>
</evidence>
<comment type="catalytic activity">
    <reaction evidence="11">
        <text>adenosine(37) in tRNA(Ala) + H2O + H(+) = inosine(37) in tRNA(Ala) + NH4(+)</text>
        <dbReference type="Rhea" id="RHEA:50968"/>
        <dbReference type="Rhea" id="RHEA-COMP:12855"/>
        <dbReference type="Rhea" id="RHEA-COMP:12856"/>
        <dbReference type="ChEBI" id="CHEBI:15377"/>
        <dbReference type="ChEBI" id="CHEBI:15378"/>
        <dbReference type="ChEBI" id="CHEBI:28938"/>
        <dbReference type="ChEBI" id="CHEBI:74411"/>
        <dbReference type="ChEBI" id="CHEBI:82852"/>
        <dbReference type="EC" id="3.5.4.34"/>
    </reaction>
</comment>
<evidence type="ECO:0000256" key="7">
    <source>
        <dbReference type="ARBA" id="ARBA00038326"/>
    </source>
</evidence>
<keyword evidence="2" id="KW-0479">Metal-binding</keyword>
<dbReference type="AlphaFoldDB" id="A0A6B2EKI0"/>
<dbReference type="GO" id="GO:0043829">
    <property type="term" value="F:tRNA-specific adenosine-37 deaminase activity"/>
    <property type="evidence" value="ECO:0007669"/>
    <property type="project" value="UniProtKB-EC"/>
</dbReference>
<evidence type="ECO:0000256" key="3">
    <source>
        <dbReference type="ARBA" id="ARBA00022801"/>
    </source>
</evidence>
<dbReference type="PROSITE" id="PS50141">
    <property type="entry name" value="A_DEAMIN_EDITASE"/>
    <property type="match status" value="1"/>
</dbReference>
<dbReference type="EMBL" id="GIFK01005063">
    <property type="protein sequence ID" value="NBJ62766.1"/>
    <property type="molecule type" value="Transcribed_RNA"/>
</dbReference>
<dbReference type="GO" id="GO:0046872">
    <property type="term" value="F:metal ion binding"/>
    <property type="evidence" value="ECO:0007669"/>
    <property type="project" value="UniProtKB-KW"/>
</dbReference>
<accession>A0A6B2EKI0</accession>
<evidence type="ECO:0000259" key="12">
    <source>
        <dbReference type="PROSITE" id="PS50141"/>
    </source>
</evidence>
<dbReference type="PANTHER" id="PTHR46516:SF1">
    <property type="entry name" value="TRNA-SPECIFIC ADENOSINE DEAMINASE 1"/>
    <property type="match status" value="1"/>
</dbReference>
<keyword evidence="3" id="KW-0378">Hydrolase</keyword>
<dbReference type="EC" id="3.5.4.34" evidence="8"/>
<organism evidence="13">
    <name type="scientific">Phlebotomus kandelakii</name>
    <dbReference type="NCBI Taxonomy" id="1109342"/>
    <lineage>
        <taxon>Eukaryota</taxon>
        <taxon>Metazoa</taxon>
        <taxon>Ecdysozoa</taxon>
        <taxon>Arthropoda</taxon>
        <taxon>Hexapoda</taxon>
        <taxon>Insecta</taxon>
        <taxon>Pterygota</taxon>
        <taxon>Neoptera</taxon>
        <taxon>Endopterygota</taxon>
        <taxon>Diptera</taxon>
        <taxon>Nematocera</taxon>
        <taxon>Psychodoidea</taxon>
        <taxon>Psychodidae</taxon>
        <taxon>Phlebotomus</taxon>
        <taxon>Larroussius</taxon>
    </lineage>
</organism>
<comment type="similarity">
    <text evidence="7">Belongs to the ADAT1 family.</text>
</comment>